<accession>A0A4E0QMU5</accession>
<proteinExistence type="inferred from homology"/>
<dbReference type="InterPro" id="IPR013968">
    <property type="entry name" value="PKS_KR"/>
</dbReference>
<name>A0A4E0QMU5_9GAMM</name>
<dbReference type="Pfam" id="PF00109">
    <property type="entry name" value="ketoacyl-synt"/>
    <property type="match status" value="1"/>
</dbReference>
<evidence type="ECO:0000313" key="10">
    <source>
        <dbReference type="EMBL" id="TGO02719.1"/>
    </source>
</evidence>
<comment type="similarity">
    <text evidence="2">Belongs to the short-chain dehydrogenases/reductases (SDR) family.</text>
</comment>
<dbReference type="Gene3D" id="3.30.70.3290">
    <property type="match status" value="1"/>
</dbReference>
<keyword evidence="4" id="KW-0597">Phosphoprotein</keyword>
<dbReference type="FunFam" id="3.40.47.10:FF:000019">
    <property type="entry name" value="Polyketide synthase type I"/>
    <property type="match status" value="1"/>
</dbReference>
<dbReference type="GO" id="GO:0004315">
    <property type="term" value="F:3-oxoacyl-[acyl-carrier-protein] synthase activity"/>
    <property type="evidence" value="ECO:0007669"/>
    <property type="project" value="InterPro"/>
</dbReference>
<dbReference type="InterPro" id="IPR036736">
    <property type="entry name" value="ACP-like_sf"/>
</dbReference>
<dbReference type="UniPathway" id="UPA00094"/>
<dbReference type="GO" id="GO:0006633">
    <property type="term" value="P:fatty acid biosynthetic process"/>
    <property type="evidence" value="ECO:0007669"/>
    <property type="project" value="UniProtKB-UniPathway"/>
</dbReference>
<evidence type="ECO:0000256" key="6">
    <source>
        <dbReference type="ARBA" id="ARBA00023268"/>
    </source>
</evidence>
<dbReference type="SMART" id="SM00827">
    <property type="entry name" value="PKS_AT"/>
    <property type="match status" value="1"/>
</dbReference>
<dbReference type="InterPro" id="IPR014043">
    <property type="entry name" value="Acyl_transferase_dom"/>
</dbReference>
<dbReference type="Proteomes" id="UP000030428">
    <property type="component" value="Unassembled WGS sequence"/>
</dbReference>
<dbReference type="CDD" id="cd08955">
    <property type="entry name" value="KR_2_FAS_SDR_x"/>
    <property type="match status" value="1"/>
</dbReference>
<evidence type="ECO:0000259" key="9">
    <source>
        <dbReference type="PROSITE" id="PS52004"/>
    </source>
</evidence>
<keyword evidence="6" id="KW-0511">Multifunctional enzyme</keyword>
<dbReference type="InterPro" id="IPR006162">
    <property type="entry name" value="Ppantetheine_attach_site"/>
</dbReference>
<reference evidence="10 11" key="1">
    <citation type="journal article" date="2016" name="Front. Microbiol.">
        <title>Single-Cell (Meta-)Genomics of a Dimorphic Candidatus Thiomargarita nelsonii Reveals Genomic Plasticity.</title>
        <authorList>
            <person name="Flood B.E."/>
            <person name="Fliss P."/>
            <person name="Jones D.S."/>
            <person name="Dick G.J."/>
            <person name="Jain S."/>
            <person name="Kaster A.K."/>
            <person name="Winkel M."/>
            <person name="Mussmann M."/>
            <person name="Bailey J."/>
        </authorList>
    </citation>
    <scope>NUCLEOTIDE SEQUENCE [LARGE SCALE GENOMIC DNA]</scope>
    <source>
        <strain evidence="10">Hydrate Ridge</strain>
    </source>
</reference>
<dbReference type="PROSITE" id="PS52004">
    <property type="entry name" value="KS3_2"/>
    <property type="match status" value="1"/>
</dbReference>
<feature type="domain" description="Carrier" evidence="8">
    <location>
        <begin position="1824"/>
        <end position="1899"/>
    </location>
</feature>
<dbReference type="SUPFAM" id="SSF51735">
    <property type="entry name" value="NAD(P)-binding Rossmann-fold domains"/>
    <property type="match status" value="2"/>
</dbReference>
<dbReference type="SUPFAM" id="SSF53335">
    <property type="entry name" value="S-adenosyl-L-methionine-dependent methyltransferases"/>
    <property type="match status" value="1"/>
</dbReference>
<dbReference type="PROSITE" id="PS50075">
    <property type="entry name" value="CARRIER"/>
    <property type="match status" value="1"/>
</dbReference>
<comment type="function">
    <text evidence="7">Involved in production of the polyketide antibiotic thailandamide.</text>
</comment>
<dbReference type="InterPro" id="IPR009081">
    <property type="entry name" value="PP-bd_ACP"/>
</dbReference>
<dbReference type="InterPro" id="IPR018201">
    <property type="entry name" value="Ketoacyl_synth_AS"/>
</dbReference>
<dbReference type="Pfam" id="PF08242">
    <property type="entry name" value="Methyltransf_12"/>
    <property type="match status" value="1"/>
</dbReference>
<dbReference type="InterPro" id="IPR014031">
    <property type="entry name" value="Ketoacyl_synth_C"/>
</dbReference>
<evidence type="ECO:0000256" key="7">
    <source>
        <dbReference type="ARBA" id="ARBA00054155"/>
    </source>
</evidence>
<dbReference type="InterPro" id="IPR016036">
    <property type="entry name" value="Malonyl_transacylase_ACP-bd"/>
</dbReference>
<dbReference type="GO" id="GO:0071770">
    <property type="term" value="P:DIM/DIP cell wall layer assembly"/>
    <property type="evidence" value="ECO:0007669"/>
    <property type="project" value="TreeGrafter"/>
</dbReference>
<evidence type="ECO:0000256" key="4">
    <source>
        <dbReference type="ARBA" id="ARBA00022553"/>
    </source>
</evidence>
<dbReference type="Gene3D" id="1.10.1200.10">
    <property type="entry name" value="ACP-like"/>
    <property type="match status" value="1"/>
</dbReference>
<dbReference type="GO" id="GO:0005886">
    <property type="term" value="C:plasma membrane"/>
    <property type="evidence" value="ECO:0007669"/>
    <property type="project" value="TreeGrafter"/>
</dbReference>
<dbReference type="GO" id="GO:0004312">
    <property type="term" value="F:fatty acid synthase activity"/>
    <property type="evidence" value="ECO:0007669"/>
    <property type="project" value="TreeGrafter"/>
</dbReference>
<keyword evidence="11" id="KW-1185">Reference proteome</keyword>
<dbReference type="CDD" id="cd00833">
    <property type="entry name" value="PKS"/>
    <property type="match status" value="1"/>
</dbReference>
<evidence type="ECO:0000256" key="2">
    <source>
        <dbReference type="ARBA" id="ARBA00006484"/>
    </source>
</evidence>
<dbReference type="PANTHER" id="PTHR43775:SF37">
    <property type="entry name" value="SI:DKEY-61P9.11"/>
    <property type="match status" value="1"/>
</dbReference>
<protein>
    <submittedName>
        <fullName evidence="10">Uncharacterized protein</fullName>
    </submittedName>
</protein>
<dbReference type="Gene3D" id="3.40.50.720">
    <property type="entry name" value="NAD(P)-binding Rossmann-like Domain"/>
    <property type="match status" value="1"/>
</dbReference>
<dbReference type="PROSITE" id="PS00606">
    <property type="entry name" value="KS3_1"/>
    <property type="match status" value="1"/>
</dbReference>
<dbReference type="InterPro" id="IPR036291">
    <property type="entry name" value="NAD(P)-bd_dom_sf"/>
</dbReference>
<dbReference type="SMART" id="SM00823">
    <property type="entry name" value="PKS_PP"/>
    <property type="match status" value="1"/>
</dbReference>
<sequence>MTETETLKQLYIALKTAKAKTAQLETAHREPIAIIGMACRFPGGANNPEKYWDILKNGVDTITDVPQSRWDGAAYYDPEPEAAGKMYTTKGGFINLPIDEFDAAFFKLSPKEVHSLDPQQRLLLEISWEALENAAIKISTLEESRTGVFVGISSDDYAQFHRHSGQNERINAYAITGTTASTAAGRLSYFYGLKGPCMAIDTACSSSLVALHLACQSLRLRESNLALVGGVNLMLTPELHICFSKLQALSPDGHCKTFDASANGYARGEGCGMLVLKRLSDAHSDHILAVVRGSAINQDGNSSGLTAPNGLAQQEVIREALDNAGLNSADISYIEAHGTGTSLGDPIEIEALGKIFKASHTTESPLLIGSAKTNIGHTEPVAGLAGMIKIVQSLQHETIPPHLHFNQPNPYIPWDELPLKVPTQLTTWPYSDKPRLAGLSAFGFSGTNAHIIIEEAPRIQVQVSELEIPAHLLTLSAKTKNALADLATRYVDYLSLEETASIADICYTANVGRSHFENRLAVVGNSKEEIKQKLSEYISNSTINGIYKTPEREHTGKIAFLFTGQGSQYVNMGRQLYETQPTFRKTLEYCNEILRDYLSPPLLEVLYSSPDNQSKLDETAYTQPALFALEYALAELWQSWGIKPSYVMGHSVGEYVAACVAGVFSLEDGLKLIAERARLMQALPHNGKMVTVFASEAQVAAVIQPHNQQVSIAAINGPENIVISGQRDAINAIITTLEIDGISIKSLNVSHAFHSPLMEPMLPDFEAIARKITFSPPKIDLISNLTGELATADITTPEYWCRHIRQPVKFATSLKTLYQQGYDVFVEIGPRPALLGLSRQCLPEEDVGVWLPSLRKGQDDWQQLLQSLGELYVRGAPIDWSGFDGDYQRHRVVLPTYPFQRQRYWLDQAEATTPNAQLQDWLYQVEWRPQARFGQPIDYIPTPHEINANLKSDVANAIGQIEFYETFQPQIEALSVDFILNAFQLMGWTWTVSQRFKKTTLASRLGIVKQHQRLLGRLLEILAEEKILQQQGEEWQVISVPVIKALPEQMKQLLAQYPQANAELNLLECCGSQLAEILRGTCEPLQLLFPDNDLTRLTQFYQDSAGPQVMNTIVQKVVSMALAHLPQGRGVRVLEIGAGTGGTTTYILPHLPAQQTDYVFTDVSPLFTTKAPEKFADYPFVRYQALDIEQSPSVQGVGEHEYDLIVAANVLHATKDLGETLQHVHSLLAPGGMLILMEGTARQRWVDLTFGLLEGWWRFTDQHLRPNYPLLSAAQWQSLLQEQGFTQPIILPNEENKTLQQTVIVAQTAPSFLSSQLPVMENEQWLIFADTQGVGLQLSQYLQNQGAFYTLVLPGKAYKRVDEQTLKIDHTNPEHFQQLLETVSTKPARLRGIVHCWSLDTVVTEKMTIEDLEPAGLLSCGSLLYLVQALGKANFSEPPSLWLVSQGAIPFAFSNSGAKAQTIINLAQSPLSGLGKVIALEHPEFNCVQIDLEPKTEGNEAQALFDEICSNSQETQIAFRQKARYVPRLIHHRLQKNDDQVDSLFHADSTYLITGGLGGLGLEVAHWMVEQGAKYLVLVGRSGAKAAVHNQLEALEQTGTTIMTLQADVSQAKQVAQVLAEIERSLPPLRGIIHAAGVLDDSILMNQTWERFSQVLAPKVQGAWNLHALTLDIYLDFFVLFSSVAALLGSKAQANHAAANMFLDALASYRQTQGLPGFSINWGSWSEIGAAAQRGADEQLKQKGIAPITPKMGLQVLEQLFLTQVSQNTTAQVGVAPIDWSTFIQEPVPPFITELVVQKTDQYQPEDQQTIPLINQLQTTSQLERRTLLIDYLQVSAAKYLGMSQLDVQQPLNQLGLDSLMAVELRNAIRTQLGVELTIGIFLTGASVSELATEIELQLATTENKTTQNQKSTDNEWIEVEI</sequence>
<dbReference type="SUPFAM" id="SSF53901">
    <property type="entry name" value="Thiolase-like"/>
    <property type="match status" value="1"/>
</dbReference>
<dbReference type="Pfam" id="PF00550">
    <property type="entry name" value="PP-binding"/>
    <property type="match status" value="1"/>
</dbReference>
<evidence type="ECO:0000256" key="1">
    <source>
        <dbReference type="ARBA" id="ARBA00005194"/>
    </source>
</evidence>
<evidence type="ECO:0000256" key="3">
    <source>
        <dbReference type="ARBA" id="ARBA00022450"/>
    </source>
</evidence>
<dbReference type="PANTHER" id="PTHR43775">
    <property type="entry name" value="FATTY ACID SYNTHASE"/>
    <property type="match status" value="1"/>
</dbReference>
<feature type="domain" description="Ketosynthase family 3 (KS3)" evidence="9">
    <location>
        <begin position="29"/>
        <end position="455"/>
    </location>
</feature>
<dbReference type="InterPro" id="IPR049490">
    <property type="entry name" value="C883_1060-like_KR_N"/>
</dbReference>
<dbReference type="Gene3D" id="3.40.47.10">
    <property type="match status" value="1"/>
</dbReference>
<dbReference type="SMART" id="SM00825">
    <property type="entry name" value="PKS_KS"/>
    <property type="match status" value="1"/>
</dbReference>
<dbReference type="SMART" id="SM00822">
    <property type="entry name" value="PKS_KR"/>
    <property type="match status" value="1"/>
</dbReference>
<dbReference type="GO" id="GO:0005737">
    <property type="term" value="C:cytoplasm"/>
    <property type="evidence" value="ECO:0007669"/>
    <property type="project" value="TreeGrafter"/>
</dbReference>
<dbReference type="InterPro" id="IPR057326">
    <property type="entry name" value="KR_dom"/>
</dbReference>
<dbReference type="Pfam" id="PF22621">
    <property type="entry name" value="CurL-like_PKS_C"/>
    <property type="match status" value="1"/>
</dbReference>
<dbReference type="InterPro" id="IPR016039">
    <property type="entry name" value="Thiolase-like"/>
</dbReference>
<dbReference type="SUPFAM" id="SSF52151">
    <property type="entry name" value="FabD/lysophospholipase-like"/>
    <property type="match status" value="1"/>
</dbReference>
<dbReference type="Pfam" id="PF02801">
    <property type="entry name" value="Ketoacyl-synt_C"/>
    <property type="match status" value="1"/>
</dbReference>
<evidence type="ECO:0000259" key="8">
    <source>
        <dbReference type="PROSITE" id="PS50075"/>
    </source>
</evidence>
<dbReference type="InterPro" id="IPR020806">
    <property type="entry name" value="PKS_PP-bd"/>
</dbReference>
<dbReference type="Gene3D" id="3.40.50.150">
    <property type="entry name" value="Vaccinia Virus protein VP39"/>
    <property type="match status" value="1"/>
</dbReference>
<dbReference type="Pfam" id="PF00698">
    <property type="entry name" value="Acyl_transf_1"/>
    <property type="match status" value="1"/>
</dbReference>
<dbReference type="InterPro" id="IPR013217">
    <property type="entry name" value="Methyltransf_12"/>
</dbReference>
<dbReference type="InterPro" id="IPR016035">
    <property type="entry name" value="Acyl_Trfase/lysoPLipase"/>
</dbReference>
<dbReference type="InterPro" id="IPR029063">
    <property type="entry name" value="SAM-dependent_MTases_sf"/>
</dbReference>
<evidence type="ECO:0000313" key="11">
    <source>
        <dbReference type="Proteomes" id="UP000030428"/>
    </source>
</evidence>
<dbReference type="InterPro" id="IPR020841">
    <property type="entry name" value="PKS_Beta-ketoAc_synthase_dom"/>
</dbReference>
<dbReference type="PROSITE" id="PS00012">
    <property type="entry name" value="PHOSPHOPANTETHEINE"/>
    <property type="match status" value="1"/>
</dbReference>
<dbReference type="InterPro" id="IPR050091">
    <property type="entry name" value="PKS_NRPS_Biosynth_Enz"/>
</dbReference>
<dbReference type="Pfam" id="PF21394">
    <property type="entry name" value="Beta-ketacyl_N"/>
    <property type="match status" value="1"/>
</dbReference>
<gene>
    <name evidence="10" type="ORF">PN36_20195</name>
</gene>
<dbReference type="Pfam" id="PF08659">
    <property type="entry name" value="KR"/>
    <property type="match status" value="1"/>
</dbReference>
<dbReference type="Gene3D" id="3.40.366.10">
    <property type="entry name" value="Malonyl-Coenzyme A Acyl Carrier Protein, domain 2"/>
    <property type="match status" value="1"/>
</dbReference>
<dbReference type="GO" id="GO:0031177">
    <property type="term" value="F:phosphopantetheine binding"/>
    <property type="evidence" value="ECO:0007669"/>
    <property type="project" value="InterPro"/>
</dbReference>
<keyword evidence="3" id="KW-0596">Phosphopantetheine</keyword>
<organism evidence="10 11">
    <name type="scientific">Candidatus Thiomargarita nelsonii</name>
    <dbReference type="NCBI Taxonomy" id="1003181"/>
    <lineage>
        <taxon>Bacteria</taxon>
        <taxon>Pseudomonadati</taxon>
        <taxon>Pseudomonadota</taxon>
        <taxon>Gammaproteobacteria</taxon>
        <taxon>Thiotrichales</taxon>
        <taxon>Thiotrichaceae</taxon>
        <taxon>Thiomargarita</taxon>
    </lineage>
</organism>
<dbReference type="SUPFAM" id="SSF55048">
    <property type="entry name" value="Probable ACP-binding domain of malonyl-CoA ACP transacylase"/>
    <property type="match status" value="1"/>
</dbReference>
<keyword evidence="5" id="KW-0808">Transferase</keyword>
<dbReference type="InterPro" id="IPR014030">
    <property type="entry name" value="Ketoacyl_synth_N"/>
</dbReference>
<dbReference type="InterPro" id="IPR001227">
    <property type="entry name" value="Ac_transferase_dom_sf"/>
</dbReference>
<comment type="pathway">
    <text evidence="1">Lipid metabolism; fatty acid biosynthesis.</text>
</comment>
<dbReference type="SUPFAM" id="SSF47336">
    <property type="entry name" value="ACP-like"/>
    <property type="match status" value="1"/>
</dbReference>
<comment type="caution">
    <text evidence="10">The sequence shown here is derived from an EMBL/GenBank/DDBJ whole genome shotgun (WGS) entry which is preliminary data.</text>
</comment>
<evidence type="ECO:0000256" key="5">
    <source>
        <dbReference type="ARBA" id="ARBA00022679"/>
    </source>
</evidence>
<dbReference type="FunFam" id="3.40.366.10:FF:000002">
    <property type="entry name" value="Probable polyketide synthase 2"/>
    <property type="match status" value="1"/>
</dbReference>
<dbReference type="EMBL" id="JSZA02000086">
    <property type="protein sequence ID" value="TGO02719.1"/>
    <property type="molecule type" value="Genomic_DNA"/>
</dbReference>